<evidence type="ECO:0000313" key="2">
    <source>
        <dbReference type="EMBL" id="KAJ7333931.1"/>
    </source>
</evidence>
<dbReference type="EMBL" id="JARIHO010000033">
    <property type="protein sequence ID" value="KAJ7333931.1"/>
    <property type="molecule type" value="Genomic_DNA"/>
</dbReference>
<gene>
    <name evidence="2" type="ORF">DFH08DRAFT_814001</name>
</gene>
<dbReference type="Proteomes" id="UP001218218">
    <property type="component" value="Unassembled WGS sequence"/>
</dbReference>
<keyword evidence="1" id="KW-0812">Transmembrane</keyword>
<keyword evidence="3" id="KW-1185">Reference proteome</keyword>
<organism evidence="2 3">
    <name type="scientific">Mycena albidolilacea</name>
    <dbReference type="NCBI Taxonomy" id="1033008"/>
    <lineage>
        <taxon>Eukaryota</taxon>
        <taxon>Fungi</taxon>
        <taxon>Dikarya</taxon>
        <taxon>Basidiomycota</taxon>
        <taxon>Agaricomycotina</taxon>
        <taxon>Agaricomycetes</taxon>
        <taxon>Agaricomycetidae</taxon>
        <taxon>Agaricales</taxon>
        <taxon>Marasmiineae</taxon>
        <taxon>Mycenaceae</taxon>
        <taxon>Mycena</taxon>
    </lineage>
</organism>
<keyword evidence="1" id="KW-0472">Membrane</keyword>
<comment type="caution">
    <text evidence="2">The sequence shown here is derived from an EMBL/GenBank/DDBJ whole genome shotgun (WGS) entry which is preliminary data.</text>
</comment>
<reference evidence="2" key="1">
    <citation type="submission" date="2023-03" db="EMBL/GenBank/DDBJ databases">
        <title>Massive genome expansion in bonnet fungi (Mycena s.s.) driven by repeated elements and novel gene families across ecological guilds.</title>
        <authorList>
            <consortium name="Lawrence Berkeley National Laboratory"/>
            <person name="Harder C.B."/>
            <person name="Miyauchi S."/>
            <person name="Viragh M."/>
            <person name="Kuo A."/>
            <person name="Thoen E."/>
            <person name="Andreopoulos B."/>
            <person name="Lu D."/>
            <person name="Skrede I."/>
            <person name="Drula E."/>
            <person name="Henrissat B."/>
            <person name="Morin E."/>
            <person name="Kohler A."/>
            <person name="Barry K."/>
            <person name="LaButti K."/>
            <person name="Morin E."/>
            <person name="Salamov A."/>
            <person name="Lipzen A."/>
            <person name="Mereny Z."/>
            <person name="Hegedus B."/>
            <person name="Baldrian P."/>
            <person name="Stursova M."/>
            <person name="Weitz H."/>
            <person name="Taylor A."/>
            <person name="Grigoriev I.V."/>
            <person name="Nagy L.G."/>
            <person name="Martin F."/>
            <person name="Kauserud H."/>
        </authorList>
    </citation>
    <scope>NUCLEOTIDE SEQUENCE</scope>
    <source>
        <strain evidence="2">CBHHK002</strain>
    </source>
</reference>
<sequence length="107" mass="11934">MSCFHPYPILSNFNQSCCPPGALWSGSTSGLWAMPLLVLVPHGSRRRQQKAMDGRRYDPTSLQKIGLAQNFSAEEPGRFEICLNAHASNIRLECESDEDAELPHPHL</sequence>
<accession>A0AAD6ZPM2</accession>
<evidence type="ECO:0000256" key="1">
    <source>
        <dbReference type="SAM" id="Phobius"/>
    </source>
</evidence>
<dbReference type="AlphaFoldDB" id="A0AAD6ZPM2"/>
<evidence type="ECO:0000313" key="3">
    <source>
        <dbReference type="Proteomes" id="UP001218218"/>
    </source>
</evidence>
<protein>
    <submittedName>
        <fullName evidence="2">Uncharacterized protein</fullName>
    </submittedName>
</protein>
<name>A0AAD6ZPM2_9AGAR</name>
<proteinExistence type="predicted"/>
<feature type="transmembrane region" description="Helical" evidence="1">
    <location>
        <begin position="22"/>
        <end position="40"/>
    </location>
</feature>
<keyword evidence="1" id="KW-1133">Transmembrane helix</keyword>